<protein>
    <submittedName>
        <fullName evidence="4">Uncharacterized protein</fullName>
    </submittedName>
</protein>
<proteinExistence type="inferred from homology"/>
<dbReference type="AlphaFoldDB" id="A0A8T0DLD8"/>
<keyword evidence="2" id="KW-0547">Nucleotide-binding</keyword>
<dbReference type="GO" id="GO:0005524">
    <property type="term" value="F:ATP binding"/>
    <property type="evidence" value="ECO:0007669"/>
    <property type="project" value="UniProtKB-KW"/>
</dbReference>
<dbReference type="FunFam" id="3.30.30.30:FF:000001">
    <property type="entry name" value="heat shock 70 kDa protein-like"/>
    <property type="match status" value="1"/>
</dbReference>
<dbReference type="PANTHER" id="PTHR19375">
    <property type="entry name" value="HEAT SHOCK PROTEIN 70KDA"/>
    <property type="match status" value="1"/>
</dbReference>
<dbReference type="Gene3D" id="3.30.30.30">
    <property type="match status" value="1"/>
</dbReference>
<dbReference type="EMBL" id="JTDF01003431">
    <property type="protein sequence ID" value="KAF8567808.1"/>
    <property type="molecule type" value="Genomic_DNA"/>
</dbReference>
<dbReference type="InterPro" id="IPR013126">
    <property type="entry name" value="Hsp_70_fam"/>
</dbReference>
<evidence type="ECO:0000256" key="2">
    <source>
        <dbReference type="ARBA" id="ARBA00022741"/>
    </source>
</evidence>
<dbReference type="Gene3D" id="3.30.420.40">
    <property type="match status" value="2"/>
</dbReference>
<dbReference type="Pfam" id="PF00012">
    <property type="entry name" value="HSP70"/>
    <property type="match status" value="1"/>
</dbReference>
<evidence type="ECO:0000313" key="4">
    <source>
        <dbReference type="EMBL" id="KAF8567808.1"/>
    </source>
</evidence>
<name>A0A8T0DLD8_9TREM</name>
<dbReference type="FunFam" id="3.30.420.40:FF:000028">
    <property type="entry name" value="heat shock 70 kDa protein-like"/>
    <property type="match status" value="1"/>
</dbReference>
<dbReference type="OrthoDB" id="6259187at2759"/>
<keyword evidence="3" id="KW-0067">ATP-binding</keyword>
<accession>A0A8T0DLD8</accession>
<comment type="similarity">
    <text evidence="1">Belongs to the heat shock protein 70 family.</text>
</comment>
<dbReference type="SUPFAM" id="SSF53067">
    <property type="entry name" value="Actin-like ATPase domain"/>
    <property type="match status" value="1"/>
</dbReference>
<comment type="caution">
    <text evidence="4">The sequence shown here is derived from an EMBL/GenBank/DDBJ whole genome shotgun (WGS) entry which is preliminary data.</text>
</comment>
<sequence>MNATPTCFEAKLIGRRFDDVSVVGGMKYWPFTVIFDGGKTKVRVEFESQKKTFVPEETPALVLTKMRGLAQVHVGKKIKDTVLTEIANFKNSHPQATKDAAVTAGLTVLWIINEPTAAMIAYGPDKKIATERHVLAFDLSVDAFDVTAIPNCSLPPVILIWAAKISTTAW</sequence>
<organism evidence="4 5">
    <name type="scientific">Paragonimus westermani</name>
    <dbReference type="NCBI Taxonomy" id="34504"/>
    <lineage>
        <taxon>Eukaryota</taxon>
        <taxon>Metazoa</taxon>
        <taxon>Spiralia</taxon>
        <taxon>Lophotrochozoa</taxon>
        <taxon>Platyhelminthes</taxon>
        <taxon>Trematoda</taxon>
        <taxon>Digenea</taxon>
        <taxon>Plagiorchiida</taxon>
        <taxon>Troglotremata</taxon>
        <taxon>Troglotrematidae</taxon>
        <taxon>Paragonimus</taxon>
    </lineage>
</organism>
<dbReference type="InterPro" id="IPR043129">
    <property type="entry name" value="ATPase_NBD"/>
</dbReference>
<keyword evidence="5" id="KW-1185">Reference proteome</keyword>
<reference evidence="4 5" key="1">
    <citation type="submission" date="2019-07" db="EMBL/GenBank/DDBJ databases">
        <title>Annotation for the trematode Paragonimus westermani.</title>
        <authorList>
            <person name="Choi Y.-J."/>
        </authorList>
    </citation>
    <scope>NUCLEOTIDE SEQUENCE [LARGE SCALE GENOMIC DNA]</scope>
    <source>
        <strain evidence="4">180907_Pwestermani</strain>
    </source>
</reference>
<gene>
    <name evidence="4" type="ORF">P879_04878</name>
</gene>
<evidence type="ECO:0000256" key="3">
    <source>
        <dbReference type="ARBA" id="ARBA00022840"/>
    </source>
</evidence>
<dbReference type="GO" id="GO:0140662">
    <property type="term" value="F:ATP-dependent protein folding chaperone"/>
    <property type="evidence" value="ECO:0007669"/>
    <property type="project" value="InterPro"/>
</dbReference>
<evidence type="ECO:0000256" key="1">
    <source>
        <dbReference type="ARBA" id="ARBA00007381"/>
    </source>
</evidence>
<evidence type="ECO:0000313" key="5">
    <source>
        <dbReference type="Proteomes" id="UP000699462"/>
    </source>
</evidence>
<dbReference type="Proteomes" id="UP000699462">
    <property type="component" value="Unassembled WGS sequence"/>
</dbReference>